<gene>
    <name evidence="2" type="ORF">A2008_04435</name>
</gene>
<evidence type="ECO:0000256" key="1">
    <source>
        <dbReference type="SAM" id="Phobius"/>
    </source>
</evidence>
<keyword evidence="1" id="KW-0472">Membrane</keyword>
<evidence type="ECO:0000313" key="3">
    <source>
        <dbReference type="Proteomes" id="UP000178735"/>
    </source>
</evidence>
<organism evidence="2 3">
    <name type="scientific">Candidatus Wallbacteria bacterium GWC2_49_35</name>
    <dbReference type="NCBI Taxonomy" id="1817813"/>
    <lineage>
        <taxon>Bacteria</taxon>
        <taxon>Candidatus Walliibacteriota</taxon>
    </lineage>
</organism>
<sequence>MSVLLNGSGREKKLLNHRAYTQGEIIAIFIVSSLIVLLSAVYWHQTSTEKQIAGVKDTVKAEAKKVMDSLIADMTKSKKGSMEVTPVGKTGAKVTFQYFDNNTLMPIFYLFERPKLTRRVRGKDTVVGVNVTGLKINEDFNTGAMDVEVATMISKDLVHPVTHTERGNCRMIEQIPEDVKILTEDGIELEAETSSGDEDVQSATLDYFTEYANASVVELKKRKMSLEFDIDGLKKREAEANSELTTLSPGIKNTSFPLVLPDVKDIYVLELAVKRPAIDQKYVETMHKKIQIITNQVKMKQELKVINSILTQKDKK</sequence>
<proteinExistence type="predicted"/>
<reference evidence="2 3" key="1">
    <citation type="journal article" date="2016" name="Nat. Commun.">
        <title>Thousands of microbial genomes shed light on interconnected biogeochemical processes in an aquifer system.</title>
        <authorList>
            <person name="Anantharaman K."/>
            <person name="Brown C.T."/>
            <person name="Hug L.A."/>
            <person name="Sharon I."/>
            <person name="Castelle C.J."/>
            <person name="Probst A.J."/>
            <person name="Thomas B.C."/>
            <person name="Singh A."/>
            <person name="Wilkins M.J."/>
            <person name="Karaoz U."/>
            <person name="Brodie E.L."/>
            <person name="Williams K.H."/>
            <person name="Hubbard S.S."/>
            <person name="Banfield J.F."/>
        </authorList>
    </citation>
    <scope>NUCLEOTIDE SEQUENCE [LARGE SCALE GENOMIC DNA]</scope>
</reference>
<dbReference type="EMBL" id="MGFH01000105">
    <property type="protein sequence ID" value="OGM05657.1"/>
    <property type="molecule type" value="Genomic_DNA"/>
</dbReference>
<dbReference type="Proteomes" id="UP000178735">
    <property type="component" value="Unassembled WGS sequence"/>
</dbReference>
<keyword evidence="1" id="KW-0812">Transmembrane</keyword>
<comment type="caution">
    <text evidence="2">The sequence shown here is derived from an EMBL/GenBank/DDBJ whole genome shotgun (WGS) entry which is preliminary data.</text>
</comment>
<accession>A0A1F7WSN8</accession>
<feature type="transmembrane region" description="Helical" evidence="1">
    <location>
        <begin position="21"/>
        <end position="43"/>
    </location>
</feature>
<dbReference type="AlphaFoldDB" id="A0A1F7WSN8"/>
<keyword evidence="1" id="KW-1133">Transmembrane helix</keyword>
<protein>
    <submittedName>
        <fullName evidence="2">Uncharacterized protein</fullName>
    </submittedName>
</protein>
<evidence type="ECO:0000313" key="2">
    <source>
        <dbReference type="EMBL" id="OGM05657.1"/>
    </source>
</evidence>
<dbReference type="STRING" id="1817813.A2008_04435"/>
<name>A0A1F7WSN8_9BACT</name>